<evidence type="ECO:0000313" key="2">
    <source>
        <dbReference type="EMBL" id="CAH0729768.1"/>
    </source>
</evidence>
<protein>
    <recommendedName>
        <fullName evidence="4">Ecdysoneless</fullName>
    </recommendedName>
</protein>
<sequence>MNINFEDTIQCFYFSEKKLSKDEWGQLCYVLNETLTSLSQNYIWHRDEFKIVLPITISREEGDYPDYLMSITCFGDNIEDEWFIVHLLLELTKRYTDLIVKIEDNDGDFLMIEAANYLPAWVNPDNTENRVFIYKGEIHLIPPTIVSIPSTLKLNEAIEIIIQRSSETKASSDIQEVILKRVSFCSEISKHFHKAVLNLPVDIAAVLTLKPSLISALVTTYCNADALEVKHYKDIHYDDCVRVEVLFSKYLYAMLMNAKFPNIRKLKQFELNKMNQLGVKLTCGYKTIMNKASKDIFATSEYQKFLNSLTNNGYFKDNIEGSKDYNQLLDKAKDYFYTLECPINSYVSNQISDIILSPEFDKVKENIKQKCKMSLFEEDSDDWLNIQPDELNEFLNTQYGNKVKIKKDEPITSVTITNKLSNFLKESSDFEGIEQTRSEAQDDNNIEFDSDEFVNCLEKMLNIISKDSDITPSDRSDFSDDDDDDGVEVSPSEQDLELASKLKSTQKSSASNNSDVLQNLIQSMKEEGLSGPSSTVLRTIGVKKSDLLDSDDDDIENTE</sequence>
<feature type="non-terminal residue" evidence="2">
    <location>
        <position position="559"/>
    </location>
</feature>
<keyword evidence="3" id="KW-1185">Reference proteome</keyword>
<dbReference type="AlphaFoldDB" id="A0A8J9V164"/>
<reference evidence="2" key="1">
    <citation type="submission" date="2021-12" db="EMBL/GenBank/DDBJ databases">
        <authorList>
            <person name="Martin H S."/>
        </authorList>
    </citation>
    <scope>NUCLEOTIDE SEQUENCE</scope>
</reference>
<dbReference type="OrthoDB" id="440781at2759"/>
<gene>
    <name evidence="2" type="ORF">BINO364_LOCUS14823</name>
</gene>
<dbReference type="GO" id="GO:0005634">
    <property type="term" value="C:nucleus"/>
    <property type="evidence" value="ECO:0007669"/>
    <property type="project" value="TreeGrafter"/>
</dbReference>
<feature type="region of interest" description="Disordered" evidence="1">
    <location>
        <begin position="468"/>
        <end position="559"/>
    </location>
</feature>
<evidence type="ECO:0000256" key="1">
    <source>
        <dbReference type="SAM" id="MobiDB-lite"/>
    </source>
</evidence>
<evidence type="ECO:0000313" key="3">
    <source>
        <dbReference type="Proteomes" id="UP000838878"/>
    </source>
</evidence>
<feature type="compositionally biased region" description="Acidic residues" evidence="1">
    <location>
        <begin position="548"/>
        <end position="559"/>
    </location>
</feature>
<dbReference type="Pfam" id="PF07093">
    <property type="entry name" value="SGT1"/>
    <property type="match status" value="1"/>
</dbReference>
<dbReference type="PANTHER" id="PTHR13060">
    <property type="entry name" value="SGT1 PROTEIN HSGT1 SUPPRESSOR OF GCR2"/>
    <property type="match status" value="1"/>
</dbReference>
<feature type="compositionally biased region" description="Polar residues" evidence="1">
    <location>
        <begin position="502"/>
        <end position="522"/>
    </location>
</feature>
<organism evidence="2 3">
    <name type="scientific">Brenthis ino</name>
    <name type="common">lesser marbled fritillary</name>
    <dbReference type="NCBI Taxonomy" id="405034"/>
    <lineage>
        <taxon>Eukaryota</taxon>
        <taxon>Metazoa</taxon>
        <taxon>Ecdysozoa</taxon>
        <taxon>Arthropoda</taxon>
        <taxon>Hexapoda</taxon>
        <taxon>Insecta</taxon>
        <taxon>Pterygota</taxon>
        <taxon>Neoptera</taxon>
        <taxon>Endopterygota</taxon>
        <taxon>Lepidoptera</taxon>
        <taxon>Glossata</taxon>
        <taxon>Ditrysia</taxon>
        <taxon>Papilionoidea</taxon>
        <taxon>Nymphalidae</taxon>
        <taxon>Heliconiinae</taxon>
        <taxon>Argynnini</taxon>
        <taxon>Brenthis</taxon>
    </lineage>
</organism>
<dbReference type="Proteomes" id="UP000838878">
    <property type="component" value="Chromosome 8"/>
</dbReference>
<accession>A0A8J9V164</accession>
<dbReference type="EMBL" id="OV170228">
    <property type="protein sequence ID" value="CAH0729768.1"/>
    <property type="molecule type" value="Genomic_DNA"/>
</dbReference>
<dbReference type="InterPro" id="IPR010770">
    <property type="entry name" value="Ecd"/>
</dbReference>
<name>A0A8J9V164_9NEOP</name>
<dbReference type="PANTHER" id="PTHR13060:SF0">
    <property type="entry name" value="PROTEIN ECDYSONELESS HOMOLOG"/>
    <property type="match status" value="1"/>
</dbReference>
<feature type="compositionally biased region" description="Basic and acidic residues" evidence="1">
    <location>
        <begin position="468"/>
        <end position="478"/>
    </location>
</feature>
<proteinExistence type="predicted"/>
<evidence type="ECO:0008006" key="4">
    <source>
        <dbReference type="Google" id="ProtNLM"/>
    </source>
</evidence>